<dbReference type="FunFam" id="3.10.50.10:FF:000008">
    <property type="entry name" value="Chitinase 11"/>
    <property type="match status" value="1"/>
</dbReference>
<sequence>MVPVTKSFKAKTFVHLLFALILFKYVDTSAQDFQTCEKANVAGKLLDSAHDFISKAKGSIAGHCDGLPKYKVVCYFSSWSHYRKGRGKFETSNIDANLCTHIIYAFAKLRDNQIVVGDPKSDLGGFGNLDGYKHFNDLKLKNPKLKTLLGIGGWSAGSEPFSRMASDVGNRTRFVESVAPFLQNYGFDGLDLDWEYSGSNGGNPEDKQNFVILLQELKTNLKAQGLLLTAAVPKRKLAIDRGYDILALSKELDFINLMTYNFHGYGYQENETGMHTPIFEDKEAIKAESTVFKNDIVKSMDYWLKGGAPKDKLLMGLSLRAKSYTLSKEEQNGIGAPTVGPGHEGPYTRQAGTLGFNEICVNLTRNSWNSVYDSNARAPYAYKGDQWVSYDDMNSFNSKIDYVIEKGLGGVMLWSIDTDDFTGYCYGKKYYLLNTVANRLIPRNN</sequence>
<dbReference type="GO" id="GO:0006032">
    <property type="term" value="P:chitin catabolic process"/>
    <property type="evidence" value="ECO:0007669"/>
    <property type="project" value="TreeGrafter"/>
</dbReference>
<dbReference type="GO" id="GO:0005576">
    <property type="term" value="C:extracellular region"/>
    <property type="evidence" value="ECO:0007669"/>
    <property type="project" value="TreeGrafter"/>
</dbReference>
<dbReference type="InterPro" id="IPR029070">
    <property type="entry name" value="Chitinase_insertion_sf"/>
</dbReference>
<feature type="domain" description="GH18" evidence="6">
    <location>
        <begin position="70"/>
        <end position="443"/>
    </location>
</feature>
<evidence type="ECO:0000259" key="6">
    <source>
        <dbReference type="PROSITE" id="PS51910"/>
    </source>
</evidence>
<evidence type="ECO:0000256" key="2">
    <source>
        <dbReference type="ARBA" id="ARBA00023295"/>
    </source>
</evidence>
<evidence type="ECO:0000256" key="3">
    <source>
        <dbReference type="RuleBase" id="RU000489"/>
    </source>
</evidence>
<feature type="signal peptide" evidence="5">
    <location>
        <begin position="1"/>
        <end position="30"/>
    </location>
</feature>
<dbReference type="Pfam" id="PF00704">
    <property type="entry name" value="Glyco_hydro_18"/>
    <property type="match status" value="1"/>
</dbReference>
<comment type="similarity">
    <text evidence="4">Belongs to the glycosyl hydrolase 18 family.</text>
</comment>
<dbReference type="GO" id="GO:0005975">
    <property type="term" value="P:carbohydrate metabolic process"/>
    <property type="evidence" value="ECO:0007669"/>
    <property type="project" value="InterPro"/>
</dbReference>
<dbReference type="InterPro" id="IPR017853">
    <property type="entry name" value="GH"/>
</dbReference>
<dbReference type="SUPFAM" id="SSF51445">
    <property type="entry name" value="(Trans)glycosidases"/>
    <property type="match status" value="1"/>
</dbReference>
<keyword evidence="1 3" id="KW-0378">Hydrolase</keyword>
<dbReference type="InterPro" id="IPR001223">
    <property type="entry name" value="Glyco_hydro18_cat"/>
</dbReference>
<dbReference type="PANTHER" id="PTHR11177:SF317">
    <property type="entry name" value="CHITINASE 12-RELATED"/>
    <property type="match status" value="1"/>
</dbReference>
<name>A0AAV6U634_9ARAC</name>
<dbReference type="PROSITE" id="PS51910">
    <property type="entry name" value="GH18_2"/>
    <property type="match status" value="1"/>
</dbReference>
<dbReference type="GO" id="GO:0008061">
    <property type="term" value="F:chitin binding"/>
    <property type="evidence" value="ECO:0007669"/>
    <property type="project" value="InterPro"/>
</dbReference>
<dbReference type="EMBL" id="JAFNEN010000591">
    <property type="protein sequence ID" value="KAG8179997.1"/>
    <property type="molecule type" value="Genomic_DNA"/>
</dbReference>
<dbReference type="Gene3D" id="3.10.50.10">
    <property type="match status" value="1"/>
</dbReference>
<evidence type="ECO:0000313" key="8">
    <source>
        <dbReference type="Proteomes" id="UP000827092"/>
    </source>
</evidence>
<keyword evidence="2 3" id="KW-0326">Glycosidase</keyword>
<dbReference type="PROSITE" id="PS01095">
    <property type="entry name" value="GH18_1"/>
    <property type="match status" value="1"/>
</dbReference>
<dbReference type="Proteomes" id="UP000827092">
    <property type="component" value="Unassembled WGS sequence"/>
</dbReference>
<evidence type="ECO:0000256" key="4">
    <source>
        <dbReference type="RuleBase" id="RU004453"/>
    </source>
</evidence>
<gene>
    <name evidence="7" type="ORF">JTE90_020952</name>
</gene>
<organism evidence="7 8">
    <name type="scientific">Oedothorax gibbosus</name>
    <dbReference type="NCBI Taxonomy" id="931172"/>
    <lineage>
        <taxon>Eukaryota</taxon>
        <taxon>Metazoa</taxon>
        <taxon>Ecdysozoa</taxon>
        <taxon>Arthropoda</taxon>
        <taxon>Chelicerata</taxon>
        <taxon>Arachnida</taxon>
        <taxon>Araneae</taxon>
        <taxon>Araneomorphae</taxon>
        <taxon>Entelegynae</taxon>
        <taxon>Araneoidea</taxon>
        <taxon>Linyphiidae</taxon>
        <taxon>Erigoninae</taxon>
        <taxon>Oedothorax</taxon>
    </lineage>
</organism>
<dbReference type="PANTHER" id="PTHR11177">
    <property type="entry name" value="CHITINASE"/>
    <property type="match status" value="1"/>
</dbReference>
<proteinExistence type="inferred from homology"/>
<dbReference type="AlphaFoldDB" id="A0AAV6U634"/>
<dbReference type="InterPro" id="IPR050314">
    <property type="entry name" value="Glycosyl_Hydrlase_18"/>
</dbReference>
<evidence type="ECO:0000256" key="5">
    <source>
        <dbReference type="SAM" id="SignalP"/>
    </source>
</evidence>
<dbReference type="InterPro" id="IPR011583">
    <property type="entry name" value="Chitinase_II/V-like_cat"/>
</dbReference>
<dbReference type="SUPFAM" id="SSF54556">
    <property type="entry name" value="Chitinase insertion domain"/>
    <property type="match status" value="1"/>
</dbReference>
<evidence type="ECO:0000256" key="1">
    <source>
        <dbReference type="ARBA" id="ARBA00022801"/>
    </source>
</evidence>
<protein>
    <recommendedName>
        <fullName evidence="6">GH18 domain-containing protein</fullName>
    </recommendedName>
</protein>
<dbReference type="InterPro" id="IPR001579">
    <property type="entry name" value="Glyco_hydro_18_chit_AS"/>
</dbReference>
<comment type="caution">
    <text evidence="7">The sequence shown here is derived from an EMBL/GenBank/DDBJ whole genome shotgun (WGS) entry which is preliminary data.</text>
</comment>
<accession>A0AAV6U634</accession>
<evidence type="ECO:0000313" key="7">
    <source>
        <dbReference type="EMBL" id="KAG8179997.1"/>
    </source>
</evidence>
<dbReference type="GO" id="GO:0004568">
    <property type="term" value="F:chitinase activity"/>
    <property type="evidence" value="ECO:0007669"/>
    <property type="project" value="UniProtKB-ARBA"/>
</dbReference>
<dbReference type="CDD" id="cd02872">
    <property type="entry name" value="GH18_chitolectin_chitotriosidase"/>
    <property type="match status" value="1"/>
</dbReference>
<reference evidence="7 8" key="1">
    <citation type="journal article" date="2022" name="Nat. Ecol. Evol.">
        <title>A masculinizing supergene underlies an exaggerated male reproductive morph in a spider.</title>
        <authorList>
            <person name="Hendrickx F."/>
            <person name="De Corte Z."/>
            <person name="Sonet G."/>
            <person name="Van Belleghem S.M."/>
            <person name="Kostlbacher S."/>
            <person name="Vangestel C."/>
        </authorList>
    </citation>
    <scope>NUCLEOTIDE SEQUENCE [LARGE SCALE GENOMIC DNA]</scope>
    <source>
        <strain evidence="7">W744_W776</strain>
    </source>
</reference>
<keyword evidence="5" id="KW-0732">Signal</keyword>
<feature type="chain" id="PRO_5043496192" description="GH18 domain-containing protein" evidence="5">
    <location>
        <begin position="31"/>
        <end position="445"/>
    </location>
</feature>
<keyword evidence="8" id="KW-1185">Reference proteome</keyword>
<dbReference type="Gene3D" id="3.20.20.80">
    <property type="entry name" value="Glycosidases"/>
    <property type="match status" value="1"/>
</dbReference>
<dbReference type="SMART" id="SM00636">
    <property type="entry name" value="Glyco_18"/>
    <property type="match status" value="1"/>
</dbReference>